<keyword evidence="7" id="KW-1133">Transmembrane helix</keyword>
<dbReference type="Gene3D" id="6.10.340.10">
    <property type="match status" value="1"/>
</dbReference>
<evidence type="ECO:0000256" key="5">
    <source>
        <dbReference type="ARBA" id="ARBA00022679"/>
    </source>
</evidence>
<evidence type="ECO:0000313" key="9">
    <source>
        <dbReference type="EMBL" id="SMF13327.1"/>
    </source>
</evidence>
<keyword evidence="4" id="KW-0597">Phosphoprotein</keyword>
<comment type="catalytic activity">
    <reaction evidence="1">
        <text>ATP + protein L-histidine = ADP + protein N-phospho-L-histidine.</text>
        <dbReference type="EC" id="2.7.13.3"/>
    </reaction>
</comment>
<dbReference type="GO" id="GO:0016020">
    <property type="term" value="C:membrane"/>
    <property type="evidence" value="ECO:0007669"/>
    <property type="project" value="UniProtKB-SubCell"/>
</dbReference>
<dbReference type="Proteomes" id="UP000192907">
    <property type="component" value="Unassembled WGS sequence"/>
</dbReference>
<dbReference type="GO" id="GO:0007165">
    <property type="term" value="P:signal transduction"/>
    <property type="evidence" value="ECO:0007669"/>
    <property type="project" value="InterPro"/>
</dbReference>
<dbReference type="RefSeq" id="WP_132317259.1">
    <property type="nucleotide sequence ID" value="NZ_FWZT01000005.1"/>
</dbReference>
<dbReference type="InterPro" id="IPR003660">
    <property type="entry name" value="HAMP_dom"/>
</dbReference>
<dbReference type="PANTHER" id="PTHR43395:SF1">
    <property type="entry name" value="CHEMOTAXIS PROTEIN CHEA"/>
    <property type="match status" value="1"/>
</dbReference>
<evidence type="ECO:0000256" key="6">
    <source>
        <dbReference type="ARBA" id="ARBA00022777"/>
    </source>
</evidence>
<dbReference type="InterPro" id="IPR004358">
    <property type="entry name" value="Sig_transdc_His_kin-like_C"/>
</dbReference>
<dbReference type="InterPro" id="IPR003594">
    <property type="entry name" value="HATPase_dom"/>
</dbReference>
<comment type="subcellular location">
    <subcellularLocation>
        <location evidence="2">Membrane</location>
    </subcellularLocation>
</comment>
<evidence type="ECO:0000256" key="3">
    <source>
        <dbReference type="ARBA" id="ARBA00012438"/>
    </source>
</evidence>
<dbReference type="PANTHER" id="PTHR43395">
    <property type="entry name" value="SENSOR HISTIDINE KINASE CHEA"/>
    <property type="match status" value="1"/>
</dbReference>
<dbReference type="EC" id="2.7.13.3" evidence="3"/>
<gene>
    <name evidence="9" type="ORF">SAMN06296036_105226</name>
</gene>
<evidence type="ECO:0000259" key="8">
    <source>
        <dbReference type="PROSITE" id="PS50885"/>
    </source>
</evidence>
<dbReference type="GO" id="GO:0004673">
    <property type="term" value="F:protein histidine kinase activity"/>
    <property type="evidence" value="ECO:0007669"/>
    <property type="project" value="UniProtKB-EC"/>
</dbReference>
<proteinExistence type="predicted"/>
<keyword evidence="7" id="KW-0472">Membrane</keyword>
<evidence type="ECO:0000256" key="2">
    <source>
        <dbReference type="ARBA" id="ARBA00004370"/>
    </source>
</evidence>
<dbReference type="InterPro" id="IPR036890">
    <property type="entry name" value="HATPase_C_sf"/>
</dbReference>
<dbReference type="PRINTS" id="PR00344">
    <property type="entry name" value="BCTRLSENSOR"/>
</dbReference>
<keyword evidence="5" id="KW-0808">Transferase</keyword>
<sequence length="715" mass="80369">MRNSIVAKLNTALIMIMVLITLFFSGIFAYTSFQSESELLEQQVSKVIGLSVQNLSDIIWDIDLERLEKLMDSLAQQEAVRAVHVRDVTGTINSMRGDIAEYENRTDGSILERNIINDGQVIGSIRVAIDKSGIYDRIFATLRLLLYMTVFKIAIIWFFIVKLANRVIRRPLIALEHDVDVIAKGDFTHSVGSSLTRSDEIGLFAKRFEEMRISIADKMKIIEFQNKSLERKVNERTIDLQRRANDLRAVFDSSDQVTLIIERDLNILDASKKATELLPSLGSHGNLLERFISASNLSESEQSILISVIRTSLNNDPINFDINASALPVELLINVEGTRVPFQMNWGYVLDASNQVIEKIILTGRDISLHKDFEQYQQSTEKRLQVMAELIGVGVAKARRDIDQYDGLAHAMKRSIQGGESLEKYLGNLHTAKGNFRISGLKILANSIHNLEGTIKNDSQSYQLMTLEGCLELNSYYHEILEKIENDTDGSRNLVNVIRARLESGKAISRTWLEGALEAQERNFCFLSTLEKDLGQMVESTAAQLGKPVPQIEFRIDDDTYVPPGIYDVLRTCCLHLSSNSLAHGIESAEIRRQYQKNLEGQINLFIGVGRTQIKIQYWDDGQGIDNQLFAADQGGRPPTPEKIRDLIFEKGFSSASHLTEISGRGIGMSEIREQLESIGASIDCYNHEVVNEGHTGIRFLIKVPLVSAEERKSS</sequence>
<keyword evidence="7" id="KW-0812">Transmembrane</keyword>
<keyword evidence="10" id="KW-1185">Reference proteome</keyword>
<dbReference type="OrthoDB" id="9803176at2"/>
<evidence type="ECO:0000313" key="10">
    <source>
        <dbReference type="Proteomes" id="UP000192907"/>
    </source>
</evidence>
<dbReference type="Pfam" id="PF02518">
    <property type="entry name" value="HATPase_c"/>
    <property type="match status" value="1"/>
</dbReference>
<evidence type="ECO:0000256" key="1">
    <source>
        <dbReference type="ARBA" id="ARBA00000085"/>
    </source>
</evidence>
<keyword evidence="6 9" id="KW-0418">Kinase</keyword>
<dbReference type="Gene3D" id="3.30.565.10">
    <property type="entry name" value="Histidine kinase-like ATPase, C-terminal domain"/>
    <property type="match status" value="1"/>
</dbReference>
<feature type="domain" description="HAMP" evidence="8">
    <location>
        <begin position="166"/>
        <end position="220"/>
    </location>
</feature>
<protein>
    <recommendedName>
        <fullName evidence="3">histidine kinase</fullName>
        <ecNumber evidence="3">2.7.13.3</ecNumber>
    </recommendedName>
</protein>
<dbReference type="EMBL" id="FWZT01000005">
    <property type="protein sequence ID" value="SMF13327.1"/>
    <property type="molecule type" value="Genomic_DNA"/>
</dbReference>
<reference evidence="10" key="1">
    <citation type="submission" date="2017-04" db="EMBL/GenBank/DDBJ databases">
        <authorList>
            <person name="Varghese N."/>
            <person name="Submissions S."/>
        </authorList>
    </citation>
    <scope>NUCLEOTIDE SEQUENCE [LARGE SCALE GENOMIC DNA]</scope>
    <source>
        <strain evidence="10">RKEM611</strain>
    </source>
</reference>
<feature type="transmembrane region" description="Helical" evidence="7">
    <location>
        <begin position="12"/>
        <end position="33"/>
    </location>
</feature>
<evidence type="ECO:0000256" key="4">
    <source>
        <dbReference type="ARBA" id="ARBA00022553"/>
    </source>
</evidence>
<dbReference type="SUPFAM" id="SSF158472">
    <property type="entry name" value="HAMP domain-like"/>
    <property type="match status" value="1"/>
</dbReference>
<feature type="transmembrane region" description="Helical" evidence="7">
    <location>
        <begin position="144"/>
        <end position="164"/>
    </location>
</feature>
<name>A0A1Y6BPF7_9BACT</name>
<dbReference type="SUPFAM" id="SSF55874">
    <property type="entry name" value="ATPase domain of HSP90 chaperone/DNA topoisomerase II/histidine kinase"/>
    <property type="match status" value="1"/>
</dbReference>
<dbReference type="AlphaFoldDB" id="A0A1Y6BPF7"/>
<accession>A0A1Y6BPF7</accession>
<evidence type="ECO:0000256" key="7">
    <source>
        <dbReference type="SAM" id="Phobius"/>
    </source>
</evidence>
<dbReference type="STRING" id="1513793.SAMN06296036_105226"/>
<dbReference type="PROSITE" id="PS50885">
    <property type="entry name" value="HAMP"/>
    <property type="match status" value="1"/>
</dbReference>
<dbReference type="InterPro" id="IPR051315">
    <property type="entry name" value="Bact_Chemotaxis_CheA"/>
</dbReference>
<organism evidence="9 10">
    <name type="scientific">Pseudobacteriovorax antillogorgiicola</name>
    <dbReference type="NCBI Taxonomy" id="1513793"/>
    <lineage>
        <taxon>Bacteria</taxon>
        <taxon>Pseudomonadati</taxon>
        <taxon>Bdellovibrionota</taxon>
        <taxon>Oligoflexia</taxon>
        <taxon>Oligoflexales</taxon>
        <taxon>Pseudobacteriovoracaceae</taxon>
        <taxon>Pseudobacteriovorax</taxon>
    </lineage>
</organism>
<dbReference type="CDD" id="cd06225">
    <property type="entry name" value="HAMP"/>
    <property type="match status" value="1"/>
</dbReference>